<keyword evidence="2" id="KW-1185">Reference proteome</keyword>
<dbReference type="RefSeq" id="WP_304415385.1">
    <property type="nucleotide sequence ID" value="NZ_OY569118.1"/>
</dbReference>
<reference evidence="1" key="1">
    <citation type="submission" date="2023-07" db="EMBL/GenBank/DDBJ databases">
        <authorList>
            <person name="Ivanov I."/>
            <person name="Teneva D."/>
            <person name="Stoikov I."/>
        </authorList>
    </citation>
    <scope>NUCLEOTIDE SEQUENCE</scope>
    <source>
        <strain evidence="1">4475</strain>
    </source>
</reference>
<sequence length="103" mass="12448">MAEYAFQRIHMDDRILFGGKAIYQGNRMQIEFTHFPQKASIVTYLVEETGKRSLQDFLVEHRDILPVDIRTIHFLFQNRDEFVQALERTFDFLHFYFEQKQAD</sequence>
<dbReference type="AlphaFoldDB" id="A0AA48M6S7"/>
<protein>
    <submittedName>
        <fullName evidence="1">DUF5655 domain-containing protein</fullName>
    </submittedName>
</protein>
<evidence type="ECO:0000313" key="1">
    <source>
        <dbReference type="EMBL" id="CAJ1002296.1"/>
    </source>
</evidence>
<gene>
    <name evidence="1" type="ORF">BSPP4475_08215</name>
</gene>
<dbReference type="Proteomes" id="UP001189619">
    <property type="component" value="Chromosome"/>
</dbReference>
<dbReference type="KEGG" id="bayd:BSPP4475_08215"/>
<proteinExistence type="predicted"/>
<accession>A0AA48M6S7</accession>
<organism evidence="1 2">
    <name type="scientific">Brevibacillus aydinogluensis</name>
    <dbReference type="NCBI Taxonomy" id="927786"/>
    <lineage>
        <taxon>Bacteria</taxon>
        <taxon>Bacillati</taxon>
        <taxon>Bacillota</taxon>
        <taxon>Bacilli</taxon>
        <taxon>Bacillales</taxon>
        <taxon>Paenibacillaceae</taxon>
        <taxon>Brevibacillus</taxon>
    </lineage>
</organism>
<dbReference type="EMBL" id="OY569118">
    <property type="protein sequence ID" value="CAJ1002296.1"/>
    <property type="molecule type" value="Genomic_DNA"/>
</dbReference>
<evidence type="ECO:0000313" key="2">
    <source>
        <dbReference type="Proteomes" id="UP001189619"/>
    </source>
</evidence>
<name>A0AA48M6S7_9BACL</name>